<dbReference type="VEuPathDB" id="FungiDB:CC1G_14470"/>
<dbReference type="GeneID" id="9379107"/>
<gene>
    <name evidence="2" type="ORF">CC1G_14470</name>
</gene>
<reference evidence="2 3" key="1">
    <citation type="journal article" date="2010" name="Proc. Natl. Acad. Sci. U.S.A.">
        <title>Insights into evolution of multicellular fungi from the assembled chromosomes of the mushroom Coprinopsis cinerea (Coprinus cinereus).</title>
        <authorList>
            <person name="Stajich J.E."/>
            <person name="Wilke S.K."/>
            <person name="Ahren D."/>
            <person name="Au C.H."/>
            <person name="Birren B.W."/>
            <person name="Borodovsky M."/>
            <person name="Burns C."/>
            <person name="Canback B."/>
            <person name="Casselton L.A."/>
            <person name="Cheng C.K."/>
            <person name="Deng J."/>
            <person name="Dietrich F.S."/>
            <person name="Fargo D.C."/>
            <person name="Farman M.L."/>
            <person name="Gathman A.C."/>
            <person name="Goldberg J."/>
            <person name="Guigo R."/>
            <person name="Hoegger P.J."/>
            <person name="Hooker J.B."/>
            <person name="Huggins A."/>
            <person name="James T.Y."/>
            <person name="Kamada T."/>
            <person name="Kilaru S."/>
            <person name="Kodira C."/>
            <person name="Kues U."/>
            <person name="Kupfer D."/>
            <person name="Kwan H.S."/>
            <person name="Lomsadze A."/>
            <person name="Li W."/>
            <person name="Lilly W.W."/>
            <person name="Ma L.J."/>
            <person name="Mackey A.J."/>
            <person name="Manning G."/>
            <person name="Martin F."/>
            <person name="Muraguchi H."/>
            <person name="Natvig D.O."/>
            <person name="Palmerini H."/>
            <person name="Ramesh M.A."/>
            <person name="Rehmeyer C.J."/>
            <person name="Roe B.A."/>
            <person name="Shenoy N."/>
            <person name="Stanke M."/>
            <person name="Ter-Hovhannisyan V."/>
            <person name="Tunlid A."/>
            <person name="Velagapudi R."/>
            <person name="Vision T.J."/>
            <person name="Zeng Q."/>
            <person name="Zolan M.E."/>
            <person name="Pukkila P.J."/>
        </authorList>
    </citation>
    <scope>NUCLEOTIDE SEQUENCE [LARGE SCALE GENOMIC DNA]</scope>
    <source>
        <strain evidence="3">Okayama-7 / 130 / ATCC MYA-4618 / FGSC 9003</strain>
    </source>
</reference>
<evidence type="ECO:0000313" key="2">
    <source>
        <dbReference type="EMBL" id="EFI27978.1"/>
    </source>
</evidence>
<accession>D6RMC5</accession>
<dbReference type="AlphaFoldDB" id="D6RMC5"/>
<organism evidence="2 3">
    <name type="scientific">Coprinopsis cinerea (strain Okayama-7 / 130 / ATCC MYA-4618 / FGSC 9003)</name>
    <name type="common">Inky cap fungus</name>
    <name type="synonym">Hormographiella aspergillata</name>
    <dbReference type="NCBI Taxonomy" id="240176"/>
    <lineage>
        <taxon>Eukaryota</taxon>
        <taxon>Fungi</taxon>
        <taxon>Dikarya</taxon>
        <taxon>Basidiomycota</taxon>
        <taxon>Agaricomycotina</taxon>
        <taxon>Agaricomycetes</taxon>
        <taxon>Agaricomycetidae</taxon>
        <taxon>Agaricales</taxon>
        <taxon>Agaricineae</taxon>
        <taxon>Psathyrellaceae</taxon>
        <taxon>Coprinopsis</taxon>
    </lineage>
</organism>
<keyword evidence="3" id="KW-1185">Reference proteome</keyword>
<name>D6RMC5_COPC7</name>
<dbReference type="RefSeq" id="XP_002911472.1">
    <property type="nucleotide sequence ID" value="XM_002911426.1"/>
</dbReference>
<evidence type="ECO:0000256" key="1">
    <source>
        <dbReference type="SAM" id="MobiDB-lite"/>
    </source>
</evidence>
<dbReference type="HOGENOM" id="CLU_1142550_0_0_1"/>
<feature type="region of interest" description="Disordered" evidence="1">
    <location>
        <begin position="1"/>
        <end position="41"/>
    </location>
</feature>
<proteinExistence type="predicted"/>
<dbReference type="EMBL" id="AACS02000004">
    <property type="protein sequence ID" value="EFI27978.1"/>
    <property type="molecule type" value="Genomic_DNA"/>
</dbReference>
<feature type="compositionally biased region" description="Basic and acidic residues" evidence="1">
    <location>
        <begin position="1"/>
        <end position="10"/>
    </location>
</feature>
<sequence>MSPDHNDKGVDFNSADDDEEHNTAAIWTGEHKGPTTRGKRKDGREKLIEILSKLQVVVLFQQRGGNLGSHSIVSRATLPTTDIEDEVLWAKGTEGLEQGLGKRRRSRNIFLLFLQHVPRCRPSFSVFAVVVGVDSRLAIVSVDVRSLTIHDREERRGKGCCDHRLLIVPSSSTLVNPLPAIFNTEHCIYSRDNDINVTAGVGLFVSFPLDVHLVLTIPRPYPYAAVIIYCKEYDALFRLKPVE</sequence>
<dbReference type="InParanoid" id="D6RMC5"/>
<protein>
    <submittedName>
        <fullName evidence="2">Uncharacterized protein</fullName>
    </submittedName>
</protein>
<dbReference type="Proteomes" id="UP000001861">
    <property type="component" value="Unassembled WGS sequence"/>
</dbReference>
<evidence type="ECO:0000313" key="3">
    <source>
        <dbReference type="Proteomes" id="UP000001861"/>
    </source>
</evidence>
<dbReference type="KEGG" id="cci:CC1G_14470"/>
<comment type="caution">
    <text evidence="2">The sequence shown here is derived from an EMBL/GenBank/DDBJ whole genome shotgun (WGS) entry which is preliminary data.</text>
</comment>